<keyword evidence="8" id="KW-1133">Transmembrane helix</keyword>
<reference evidence="9 10" key="1">
    <citation type="submission" date="2015-04" db="EMBL/GenBank/DDBJ databases">
        <title>Complete genome sequence of Schizopora paradoxa KUC8140, a cosmopolitan wood degrader in East Asia.</title>
        <authorList>
            <consortium name="DOE Joint Genome Institute"/>
            <person name="Min B."/>
            <person name="Park H."/>
            <person name="Jang Y."/>
            <person name="Kim J.-J."/>
            <person name="Kim K.H."/>
            <person name="Pangilinan J."/>
            <person name="Lipzen A."/>
            <person name="Riley R."/>
            <person name="Grigoriev I.V."/>
            <person name="Spatafora J.W."/>
            <person name="Choi I.-G."/>
        </authorList>
    </citation>
    <scope>NUCLEOTIDE SEQUENCE [LARGE SCALE GENOMIC DNA]</scope>
    <source>
        <strain evidence="9 10">KUC8140</strain>
    </source>
</reference>
<dbReference type="InterPro" id="IPR050364">
    <property type="entry name" value="Cytochrome_P450_fung"/>
</dbReference>
<keyword evidence="8" id="KW-0472">Membrane</keyword>
<dbReference type="GO" id="GO:0005506">
    <property type="term" value="F:iron ion binding"/>
    <property type="evidence" value="ECO:0007669"/>
    <property type="project" value="InterPro"/>
</dbReference>
<comment type="similarity">
    <text evidence="2">Belongs to the cytochrome P450 family.</text>
</comment>
<dbReference type="PANTHER" id="PTHR46300:SF1">
    <property type="entry name" value="P450, PUTATIVE (EUROFUNG)-RELATED"/>
    <property type="match status" value="1"/>
</dbReference>
<evidence type="ECO:0000256" key="6">
    <source>
        <dbReference type="ARBA" id="ARBA00023004"/>
    </source>
</evidence>
<dbReference type="AlphaFoldDB" id="A0A0H2RGV2"/>
<evidence type="ECO:0000313" key="10">
    <source>
        <dbReference type="Proteomes" id="UP000053477"/>
    </source>
</evidence>
<dbReference type="GO" id="GO:0020037">
    <property type="term" value="F:heme binding"/>
    <property type="evidence" value="ECO:0007669"/>
    <property type="project" value="InterPro"/>
</dbReference>
<proteinExistence type="inferred from homology"/>
<keyword evidence="3" id="KW-0349">Heme</keyword>
<gene>
    <name evidence="9" type="ORF">SCHPADRAFT_499802</name>
</gene>
<dbReference type="GO" id="GO:0004497">
    <property type="term" value="F:monooxygenase activity"/>
    <property type="evidence" value="ECO:0007669"/>
    <property type="project" value="UniProtKB-KW"/>
</dbReference>
<dbReference type="Proteomes" id="UP000053477">
    <property type="component" value="Unassembled WGS sequence"/>
</dbReference>
<dbReference type="STRING" id="27342.A0A0H2RGV2"/>
<feature type="transmembrane region" description="Helical" evidence="8">
    <location>
        <begin position="12"/>
        <end position="29"/>
    </location>
</feature>
<evidence type="ECO:0000256" key="8">
    <source>
        <dbReference type="SAM" id="Phobius"/>
    </source>
</evidence>
<keyword evidence="6" id="KW-0408">Iron</keyword>
<keyword evidence="4" id="KW-0479">Metal-binding</keyword>
<dbReference type="InterPro" id="IPR001128">
    <property type="entry name" value="Cyt_P450"/>
</dbReference>
<dbReference type="InterPro" id="IPR036396">
    <property type="entry name" value="Cyt_P450_sf"/>
</dbReference>
<keyword evidence="5" id="KW-0560">Oxidoreductase</keyword>
<name>A0A0H2RGV2_9AGAM</name>
<keyword evidence="8" id="KW-0812">Transmembrane</keyword>
<keyword evidence="7" id="KW-0503">Monooxygenase</keyword>
<evidence type="ECO:0000256" key="7">
    <source>
        <dbReference type="ARBA" id="ARBA00023033"/>
    </source>
</evidence>
<dbReference type="GO" id="GO:0016705">
    <property type="term" value="F:oxidoreductase activity, acting on paired donors, with incorporation or reduction of molecular oxygen"/>
    <property type="evidence" value="ECO:0007669"/>
    <property type="project" value="InterPro"/>
</dbReference>
<dbReference type="OrthoDB" id="1055148at2759"/>
<dbReference type="Gene3D" id="1.10.630.10">
    <property type="entry name" value="Cytochrome P450"/>
    <property type="match status" value="1"/>
</dbReference>
<evidence type="ECO:0000256" key="3">
    <source>
        <dbReference type="ARBA" id="ARBA00022617"/>
    </source>
</evidence>
<evidence type="ECO:0000256" key="1">
    <source>
        <dbReference type="ARBA" id="ARBA00001971"/>
    </source>
</evidence>
<organism evidence="9 10">
    <name type="scientific">Schizopora paradoxa</name>
    <dbReference type="NCBI Taxonomy" id="27342"/>
    <lineage>
        <taxon>Eukaryota</taxon>
        <taxon>Fungi</taxon>
        <taxon>Dikarya</taxon>
        <taxon>Basidiomycota</taxon>
        <taxon>Agaricomycotina</taxon>
        <taxon>Agaricomycetes</taxon>
        <taxon>Hymenochaetales</taxon>
        <taxon>Schizoporaceae</taxon>
        <taxon>Schizopora</taxon>
    </lineage>
</organism>
<dbReference type="PANTHER" id="PTHR46300">
    <property type="entry name" value="P450, PUTATIVE (EUROFUNG)-RELATED-RELATED"/>
    <property type="match status" value="1"/>
</dbReference>
<evidence type="ECO:0000313" key="9">
    <source>
        <dbReference type="EMBL" id="KLO10807.1"/>
    </source>
</evidence>
<evidence type="ECO:0000256" key="4">
    <source>
        <dbReference type="ARBA" id="ARBA00022723"/>
    </source>
</evidence>
<dbReference type="EMBL" id="KQ086016">
    <property type="protein sequence ID" value="KLO10807.1"/>
    <property type="molecule type" value="Genomic_DNA"/>
</dbReference>
<evidence type="ECO:0000256" key="2">
    <source>
        <dbReference type="ARBA" id="ARBA00010617"/>
    </source>
</evidence>
<comment type="cofactor">
    <cofactor evidence="1">
        <name>heme</name>
        <dbReference type="ChEBI" id="CHEBI:30413"/>
    </cofactor>
</comment>
<dbReference type="SUPFAM" id="SSF48264">
    <property type="entry name" value="Cytochrome P450"/>
    <property type="match status" value="1"/>
</dbReference>
<sequence length="180" mass="20099">MATGSSAQSQLNTLWLSLAFLLSASLIYYRLRVIRARKLGAFPLPPGPRRLPIIGNLHQIPPSCLWETASQWRKEYGDLIYLEAAGKPMLLLNSYEDAEELLGNRSAIYSSRPHTVPRCMVATGRPALRYGCSTLQCNRAKCNAGPEARDRKLAHLRPNFAHLSIISAQLLDRYALRAPN</sequence>
<evidence type="ECO:0000256" key="5">
    <source>
        <dbReference type="ARBA" id="ARBA00023002"/>
    </source>
</evidence>
<dbReference type="Pfam" id="PF00067">
    <property type="entry name" value="p450"/>
    <property type="match status" value="1"/>
</dbReference>
<keyword evidence="10" id="KW-1185">Reference proteome</keyword>
<dbReference type="InParanoid" id="A0A0H2RGV2"/>
<evidence type="ECO:0008006" key="11">
    <source>
        <dbReference type="Google" id="ProtNLM"/>
    </source>
</evidence>
<protein>
    <recommendedName>
        <fullName evidence="11">Cytochrome P450</fullName>
    </recommendedName>
</protein>
<accession>A0A0H2RGV2</accession>